<evidence type="ECO:0000256" key="1">
    <source>
        <dbReference type="ARBA" id="ARBA00022857"/>
    </source>
</evidence>
<protein>
    <submittedName>
        <fullName evidence="4">NADPH quinone reductase related Zn-dependent oxidoreductase</fullName>
    </submittedName>
</protein>
<organism evidence="4 5">
    <name type="scientific">Companilactobacillus versmoldensis DSM 14857 = KCTC 3814</name>
    <dbReference type="NCBI Taxonomy" id="1423815"/>
    <lineage>
        <taxon>Bacteria</taxon>
        <taxon>Bacillati</taxon>
        <taxon>Bacillota</taxon>
        <taxon>Bacilli</taxon>
        <taxon>Lactobacillales</taxon>
        <taxon>Lactobacillaceae</taxon>
        <taxon>Companilactobacillus</taxon>
    </lineage>
</organism>
<keyword evidence="2" id="KW-0560">Oxidoreductase</keyword>
<dbReference type="STRING" id="1423815.FC27_GL000152"/>
<dbReference type="GO" id="GO:0070402">
    <property type="term" value="F:NADPH binding"/>
    <property type="evidence" value="ECO:0007669"/>
    <property type="project" value="TreeGrafter"/>
</dbReference>
<dbReference type="InterPro" id="IPR013154">
    <property type="entry name" value="ADH-like_N"/>
</dbReference>
<dbReference type="OrthoDB" id="9792162at2"/>
<dbReference type="InterPro" id="IPR011032">
    <property type="entry name" value="GroES-like_sf"/>
</dbReference>
<dbReference type="EMBL" id="AZFA01000001">
    <property type="protein sequence ID" value="KRL68454.1"/>
    <property type="molecule type" value="Genomic_DNA"/>
</dbReference>
<gene>
    <name evidence="4" type="ORF">FC27_GL000152</name>
</gene>
<dbReference type="GO" id="GO:0016651">
    <property type="term" value="F:oxidoreductase activity, acting on NAD(P)H"/>
    <property type="evidence" value="ECO:0007669"/>
    <property type="project" value="TreeGrafter"/>
</dbReference>
<dbReference type="Pfam" id="PF00107">
    <property type="entry name" value="ADH_zinc_N"/>
    <property type="match status" value="1"/>
</dbReference>
<dbReference type="SMART" id="SM00829">
    <property type="entry name" value="PKS_ER"/>
    <property type="match status" value="1"/>
</dbReference>
<sequence>MKAVVVHEAGGPEKLQIEERPIPQATKNASVMKIHAFGVHRYEVLTRQGGSPSVKFPRVIGIEAVGELYEPSSNSKLTKGQKIFTIAGGFGRAFDGSYQEYALVPDEQVYTVDFDGPWDKLANYPETFYTAFGALKTVKAQAGESLLVRGGTTGVGMAAIVLAKAMGMKVTATSRRTERLQLLLNLGADHAILDTNGKIETKNNFDKVVDMIGAVSIQDTLSHLKRGGFYTLVGMLSGQWLWNDFDPYENIGEKYISAFDGDVRQNWLDEMFTMINQNHLEIPISKVFKFDDIQQAQEYVMKRDRPIGQVIVTID</sequence>
<dbReference type="Proteomes" id="UP000051647">
    <property type="component" value="Unassembled WGS sequence"/>
</dbReference>
<dbReference type="AlphaFoldDB" id="A0A0R1SFW6"/>
<evidence type="ECO:0000259" key="3">
    <source>
        <dbReference type="SMART" id="SM00829"/>
    </source>
</evidence>
<feature type="domain" description="Enoyl reductase (ER)" evidence="3">
    <location>
        <begin position="10"/>
        <end position="312"/>
    </location>
</feature>
<dbReference type="InterPro" id="IPR013149">
    <property type="entry name" value="ADH-like_C"/>
</dbReference>
<reference evidence="4 5" key="1">
    <citation type="journal article" date="2015" name="Genome Announc.">
        <title>Expanding the biotechnology potential of lactobacilli through comparative genomics of 213 strains and associated genera.</title>
        <authorList>
            <person name="Sun Z."/>
            <person name="Harris H.M."/>
            <person name="McCann A."/>
            <person name="Guo C."/>
            <person name="Argimon S."/>
            <person name="Zhang W."/>
            <person name="Yang X."/>
            <person name="Jeffery I.B."/>
            <person name="Cooney J.C."/>
            <person name="Kagawa T.F."/>
            <person name="Liu W."/>
            <person name="Song Y."/>
            <person name="Salvetti E."/>
            <person name="Wrobel A."/>
            <person name="Rasinkangas P."/>
            <person name="Parkhill J."/>
            <person name="Rea M.C."/>
            <person name="O'Sullivan O."/>
            <person name="Ritari J."/>
            <person name="Douillard F.P."/>
            <person name="Paul Ross R."/>
            <person name="Yang R."/>
            <person name="Briner A.E."/>
            <person name="Felis G.E."/>
            <person name="de Vos W.M."/>
            <person name="Barrangou R."/>
            <person name="Klaenhammer T.R."/>
            <person name="Caufield P.W."/>
            <person name="Cui Y."/>
            <person name="Zhang H."/>
            <person name="O'Toole P.W."/>
        </authorList>
    </citation>
    <scope>NUCLEOTIDE SEQUENCE [LARGE SCALE GENOMIC DNA]</scope>
    <source>
        <strain evidence="4 5">DSM 14857</strain>
    </source>
</reference>
<comment type="caution">
    <text evidence="4">The sequence shown here is derived from an EMBL/GenBank/DDBJ whole genome shotgun (WGS) entry which is preliminary data.</text>
</comment>
<dbReference type="PATRIC" id="fig|1423815.3.peg.153"/>
<dbReference type="Gene3D" id="3.90.180.10">
    <property type="entry name" value="Medium-chain alcohol dehydrogenases, catalytic domain"/>
    <property type="match status" value="1"/>
</dbReference>
<dbReference type="SUPFAM" id="SSF51735">
    <property type="entry name" value="NAD(P)-binding Rossmann-fold domains"/>
    <property type="match status" value="1"/>
</dbReference>
<dbReference type="PANTHER" id="PTHR48106:SF18">
    <property type="entry name" value="QUINONE OXIDOREDUCTASE PIG3"/>
    <property type="match status" value="1"/>
</dbReference>
<dbReference type="SUPFAM" id="SSF50129">
    <property type="entry name" value="GroES-like"/>
    <property type="match status" value="1"/>
</dbReference>
<dbReference type="InterPro" id="IPR020843">
    <property type="entry name" value="ER"/>
</dbReference>
<accession>A0A0R1SFW6</accession>
<evidence type="ECO:0000256" key="2">
    <source>
        <dbReference type="ARBA" id="ARBA00023002"/>
    </source>
</evidence>
<evidence type="ECO:0000313" key="4">
    <source>
        <dbReference type="EMBL" id="KRL68454.1"/>
    </source>
</evidence>
<dbReference type="InterPro" id="IPR036291">
    <property type="entry name" value="NAD(P)-bd_dom_sf"/>
</dbReference>
<dbReference type="Pfam" id="PF08240">
    <property type="entry name" value="ADH_N"/>
    <property type="match status" value="1"/>
</dbReference>
<evidence type="ECO:0000313" key="5">
    <source>
        <dbReference type="Proteomes" id="UP000051647"/>
    </source>
</evidence>
<name>A0A0R1SFW6_9LACO</name>
<dbReference type="RefSeq" id="WP_010623598.1">
    <property type="nucleotide sequence ID" value="NZ_AZFA01000001.1"/>
</dbReference>
<dbReference type="PANTHER" id="PTHR48106">
    <property type="entry name" value="QUINONE OXIDOREDUCTASE PIG3-RELATED"/>
    <property type="match status" value="1"/>
</dbReference>
<keyword evidence="1" id="KW-0521">NADP</keyword>
<proteinExistence type="predicted"/>
<dbReference type="eggNOG" id="COG0604">
    <property type="taxonomic scope" value="Bacteria"/>
</dbReference>
<keyword evidence="5" id="KW-1185">Reference proteome</keyword>
<dbReference type="Gene3D" id="3.40.50.720">
    <property type="entry name" value="NAD(P)-binding Rossmann-like Domain"/>
    <property type="match status" value="1"/>
</dbReference>